<feature type="compositionally biased region" description="Polar residues" evidence="3">
    <location>
        <begin position="172"/>
        <end position="183"/>
    </location>
</feature>
<dbReference type="InterPro" id="IPR006703">
    <property type="entry name" value="G_AIG1"/>
</dbReference>
<evidence type="ECO:0000313" key="5">
    <source>
        <dbReference type="Proteomes" id="UP000694844"/>
    </source>
</evidence>
<feature type="domain" description="AIG1-type G" evidence="4">
    <location>
        <begin position="4"/>
        <end position="142"/>
    </location>
</feature>
<evidence type="ECO:0000256" key="1">
    <source>
        <dbReference type="ARBA" id="ARBA00008535"/>
    </source>
</evidence>
<feature type="region of interest" description="Disordered" evidence="3">
    <location>
        <begin position="138"/>
        <end position="190"/>
    </location>
</feature>
<dbReference type="AlphaFoldDB" id="A0A8B8EIN6"/>
<dbReference type="Pfam" id="PF04548">
    <property type="entry name" value="AIG1"/>
    <property type="match status" value="1"/>
</dbReference>
<comment type="similarity">
    <text evidence="1">Belongs to the TRAFAC class TrmE-Era-EngA-EngB-Septin-like GTPase superfamily. AIG1/Toc34/Toc159-like paraseptin GTPase family. IAN subfamily.</text>
</comment>
<dbReference type="RefSeq" id="XP_022339584.1">
    <property type="nucleotide sequence ID" value="XM_022483876.1"/>
</dbReference>
<proteinExistence type="inferred from homology"/>
<evidence type="ECO:0000256" key="3">
    <source>
        <dbReference type="SAM" id="MobiDB-lite"/>
    </source>
</evidence>
<protein>
    <submittedName>
        <fullName evidence="6 7">Uncharacterized protein LOC111134644</fullName>
    </submittedName>
</protein>
<sequence>MDDFNLVDTPGLQSTKDIDHLHQNITTKAGISICFLVVIKLKRFTDEESFVLSEMLRRNPTMLGRTIVIFTNLREIENKDSVPDRAIERFVKSNHTLLSFLKRYGLSYFGIDNKFASENDKNKRVKIILETAKKDAKALEDKESSEGKTPQGVQENSHKVANSRKVNESTRSKSVAESGNPETIEQHNGEMTLDDHVARIVKKQLEAILPNLKEEIKEELKEQFWHQLHEETVPIIRESIRKEILEEYELVIKTKTGIH</sequence>
<reference evidence="6 7" key="1">
    <citation type="submission" date="2025-04" db="UniProtKB">
        <authorList>
            <consortium name="RefSeq"/>
        </authorList>
    </citation>
    <scope>IDENTIFICATION</scope>
    <source>
        <tissue evidence="6 7">Whole sample</tissue>
    </source>
</reference>
<name>A0A8B8EIN6_CRAVI</name>
<keyword evidence="2" id="KW-0547">Nucleotide-binding</keyword>
<keyword evidence="5" id="KW-1185">Reference proteome</keyword>
<dbReference type="GO" id="GO:0005525">
    <property type="term" value="F:GTP binding"/>
    <property type="evidence" value="ECO:0007669"/>
    <property type="project" value="InterPro"/>
</dbReference>
<dbReference type="KEGG" id="cvn:111134644"/>
<gene>
    <name evidence="6 7 8" type="primary">LOC111134644</name>
</gene>
<dbReference type="OrthoDB" id="6136372at2759"/>
<dbReference type="InterPro" id="IPR027417">
    <property type="entry name" value="P-loop_NTPase"/>
</dbReference>
<evidence type="ECO:0000313" key="8">
    <source>
        <dbReference type="RefSeq" id="XP_022339584.1"/>
    </source>
</evidence>
<dbReference type="GeneID" id="111134644"/>
<dbReference type="Proteomes" id="UP000694844">
    <property type="component" value="Chromosome 5"/>
</dbReference>
<organism evidence="5 8">
    <name type="scientific">Crassostrea virginica</name>
    <name type="common">Eastern oyster</name>
    <dbReference type="NCBI Taxonomy" id="6565"/>
    <lineage>
        <taxon>Eukaryota</taxon>
        <taxon>Metazoa</taxon>
        <taxon>Spiralia</taxon>
        <taxon>Lophotrochozoa</taxon>
        <taxon>Mollusca</taxon>
        <taxon>Bivalvia</taxon>
        <taxon>Autobranchia</taxon>
        <taxon>Pteriomorphia</taxon>
        <taxon>Ostreida</taxon>
        <taxon>Ostreoidea</taxon>
        <taxon>Ostreidae</taxon>
        <taxon>Crassostrea</taxon>
    </lineage>
</organism>
<evidence type="ECO:0000259" key="4">
    <source>
        <dbReference type="Pfam" id="PF04548"/>
    </source>
</evidence>
<evidence type="ECO:0000313" key="7">
    <source>
        <dbReference type="RefSeq" id="XP_022339583.1"/>
    </source>
</evidence>
<dbReference type="RefSeq" id="XP_022339582.1">
    <property type="nucleotide sequence ID" value="XM_022483874.1"/>
</dbReference>
<dbReference type="RefSeq" id="XP_022339583.1">
    <property type="nucleotide sequence ID" value="XM_022483875.1"/>
</dbReference>
<evidence type="ECO:0000313" key="6">
    <source>
        <dbReference type="RefSeq" id="XP_022339582.1"/>
    </source>
</evidence>
<accession>A0A8B8EIN6</accession>
<dbReference type="Gene3D" id="3.40.50.300">
    <property type="entry name" value="P-loop containing nucleotide triphosphate hydrolases"/>
    <property type="match status" value="1"/>
</dbReference>
<evidence type="ECO:0000256" key="2">
    <source>
        <dbReference type="ARBA" id="ARBA00022741"/>
    </source>
</evidence>